<organism evidence="1 4">
    <name type="scientific">Streptomyces acidiscabies</name>
    <dbReference type="NCBI Taxonomy" id="42234"/>
    <lineage>
        <taxon>Bacteria</taxon>
        <taxon>Bacillati</taxon>
        <taxon>Actinomycetota</taxon>
        <taxon>Actinomycetes</taxon>
        <taxon>Kitasatosporales</taxon>
        <taxon>Streptomycetaceae</taxon>
        <taxon>Streptomyces</taxon>
    </lineage>
</organism>
<dbReference type="Proteomes" id="UP001272987">
    <property type="component" value="Unassembled WGS sequence"/>
</dbReference>
<dbReference type="Proteomes" id="UP001282288">
    <property type="component" value="Unassembled WGS sequence"/>
</dbReference>
<comment type="caution">
    <text evidence="1">The sequence shown here is derived from an EMBL/GenBank/DDBJ whole genome shotgun (WGS) entry which is preliminary data.</text>
</comment>
<sequence>MEHDASLAMTVEIHGVFRRHAWIDQVSADHDLDEDLFSLVIKRAAAYGWSSAFFGGLSDLAGARWGHADAGNDWSQDGRNRRLAWLTVYPTAGMARQHVPILPMTRVMTDSLHRVGDVTFNALSAHVPLGLAPNTALDLRMDADWYALSSPEARTGITVRIAAGSEFGPVEVLTHAAQRSIGQLRVDQRGLPARAAETTFTASAPEWTPDAAAWVTELVVNSLREFGVGGSVAISVSRGSG</sequence>
<evidence type="ECO:0000313" key="4">
    <source>
        <dbReference type="Proteomes" id="UP001282288"/>
    </source>
</evidence>
<reference evidence="1 3" key="1">
    <citation type="journal article" date="2023" name="Microb. Genom.">
        <title>Mesoterricola silvestris gen. nov., sp. nov., Mesoterricola sediminis sp. nov., Geothrix oryzae sp. nov., Geothrix edaphica sp. nov., Geothrix rubra sp. nov., and Geothrix limicola sp. nov., six novel members of Acidobacteriota isolated from soils.</title>
        <authorList>
            <person name="Weisberg A.J."/>
            <person name="Pearce E."/>
            <person name="Kramer C.G."/>
            <person name="Chang J.H."/>
            <person name="Clarke C.R."/>
        </authorList>
    </citation>
    <scope>NUCLEOTIDE SEQUENCE</scope>
    <source>
        <strain evidence="2 3">NB05-1H</strain>
        <strain evidence="1">NRRL_B-16521</strain>
    </source>
</reference>
<evidence type="ECO:0000313" key="3">
    <source>
        <dbReference type="Proteomes" id="UP001272987"/>
    </source>
</evidence>
<dbReference type="RefSeq" id="WP_010354189.1">
    <property type="nucleotide sequence ID" value="NZ_BCML01000046.1"/>
</dbReference>
<evidence type="ECO:0000313" key="2">
    <source>
        <dbReference type="EMBL" id="MDX3017379.1"/>
    </source>
</evidence>
<name>A0AAP6BE54_9ACTN</name>
<gene>
    <name evidence="1" type="ORF">PV399_25645</name>
    <name evidence="2" type="ORF">PV666_05715</name>
</gene>
<dbReference type="EMBL" id="JARAWP010000003">
    <property type="protein sequence ID" value="MDX3017379.1"/>
    <property type="molecule type" value="Genomic_DNA"/>
</dbReference>
<protein>
    <submittedName>
        <fullName evidence="1">Uncharacterized protein</fullName>
    </submittedName>
</protein>
<proteinExistence type="predicted"/>
<keyword evidence="3" id="KW-1185">Reference proteome</keyword>
<dbReference type="AlphaFoldDB" id="A0AAP6BE54"/>
<accession>A0AAP6BE54</accession>
<evidence type="ECO:0000313" key="1">
    <source>
        <dbReference type="EMBL" id="MDX2963075.1"/>
    </source>
</evidence>
<dbReference type="GeneID" id="69806183"/>
<dbReference type="EMBL" id="JARAWC010000019">
    <property type="protein sequence ID" value="MDX2963075.1"/>
    <property type="molecule type" value="Genomic_DNA"/>
</dbReference>